<gene>
    <name evidence="3" type="ORF">PS918_00634</name>
</gene>
<reference evidence="3 4" key="1">
    <citation type="submission" date="2019-09" db="EMBL/GenBank/DDBJ databases">
        <authorList>
            <person name="Chandra G."/>
            <person name="Truman W A."/>
        </authorList>
    </citation>
    <scope>NUCLEOTIDE SEQUENCE [LARGE SCALE GENOMIC DNA]</scope>
    <source>
        <strain evidence="3">PS918</strain>
    </source>
</reference>
<keyword evidence="1" id="KW-0732">Signal</keyword>
<protein>
    <recommendedName>
        <fullName evidence="2">DUF6531 domain-containing protein</fullName>
    </recommendedName>
</protein>
<dbReference type="OrthoDB" id="9815414at2"/>
<feature type="domain" description="DUF6531" evidence="2">
    <location>
        <begin position="34"/>
        <end position="103"/>
    </location>
</feature>
<dbReference type="Gene3D" id="2.180.10.10">
    <property type="entry name" value="RHS repeat-associated core"/>
    <property type="match status" value="1"/>
</dbReference>
<evidence type="ECO:0000313" key="3">
    <source>
        <dbReference type="EMBL" id="VVP67813.1"/>
    </source>
</evidence>
<name>A0A5E7R9U4_PSEFL</name>
<proteinExistence type="predicted"/>
<evidence type="ECO:0000313" key="4">
    <source>
        <dbReference type="Proteomes" id="UP000326611"/>
    </source>
</evidence>
<evidence type="ECO:0000256" key="1">
    <source>
        <dbReference type="SAM" id="SignalP"/>
    </source>
</evidence>
<evidence type="ECO:0000259" key="2">
    <source>
        <dbReference type="Pfam" id="PF20148"/>
    </source>
</evidence>
<feature type="chain" id="PRO_5022828984" description="DUF6531 domain-containing protein" evidence="1">
    <location>
        <begin position="22"/>
        <end position="565"/>
    </location>
</feature>
<feature type="signal peptide" evidence="1">
    <location>
        <begin position="1"/>
        <end position="21"/>
    </location>
</feature>
<dbReference type="Pfam" id="PF20148">
    <property type="entry name" value="DUF6531"/>
    <property type="match status" value="1"/>
</dbReference>
<dbReference type="InterPro" id="IPR050708">
    <property type="entry name" value="T6SS_VgrG/RHS"/>
</dbReference>
<dbReference type="Proteomes" id="UP000326611">
    <property type="component" value="Unassembled WGS sequence"/>
</dbReference>
<accession>A0A5E7R9U4</accession>
<dbReference type="AlphaFoldDB" id="A0A5E7R9U4"/>
<sequence length="565" mass="62039" precursor="true">MRFIKFLRVPVLLLITFSAFSVLGNETGVEGVVVDPKNGNLSVLVVDTTWPGSGWDIRVMRTYNSLSDHVGYFGKGWCSNLETQLFVLPEGNALVVECGAGQAVLYGTLGEADDRIVKAVNAWSSDVLGEAGADDNLRSRLMYDHLLRWKWAKEKNVQFLPEPEGRLYEYGRGLNYLIKTPTGHELYESGQVTSFDSEGHLTKIRDNQGNVLLFNYSGGKLVLIEAENGLSAAVERGENGLVSSVKSGAKSVRYTYRNNKLILVSAPDKTIKYEYTPAGKLSSYSKAKGELVKFKINGDTSRIDELAAAGCLQKLAYPDKIDPDGSYRVKRNSLCKGKNEADETVYEYRVKINTLGTRRILASSRVIAGADVVDVNYHPIYQRPIFVKTVSDEYHYTFSAGGRVSEVTMGQVSRKYEYDQNCGAISHVVDDRGSFQFSYDAQCNLSRVESPYGQLMLRYDQKGRIAAISDSSTGKAALVSYEPRFGKPAIVESPGLGKISVSYKADGTIDKVDSADGPSVAMSVAGIFNNLVDITSPATAELPGVERSQIGQNCRCSVESFFEPQ</sequence>
<dbReference type="PANTHER" id="PTHR32305:SF15">
    <property type="entry name" value="PROTEIN RHSA-RELATED"/>
    <property type="match status" value="1"/>
</dbReference>
<dbReference type="EMBL" id="CABVIY010000001">
    <property type="protein sequence ID" value="VVP67813.1"/>
    <property type="molecule type" value="Genomic_DNA"/>
</dbReference>
<dbReference type="PANTHER" id="PTHR32305">
    <property type="match status" value="1"/>
</dbReference>
<organism evidence="3 4">
    <name type="scientific">Pseudomonas fluorescens</name>
    <dbReference type="NCBI Taxonomy" id="294"/>
    <lineage>
        <taxon>Bacteria</taxon>
        <taxon>Pseudomonadati</taxon>
        <taxon>Pseudomonadota</taxon>
        <taxon>Gammaproteobacteria</taxon>
        <taxon>Pseudomonadales</taxon>
        <taxon>Pseudomonadaceae</taxon>
        <taxon>Pseudomonas</taxon>
    </lineage>
</organism>
<dbReference type="InterPro" id="IPR045351">
    <property type="entry name" value="DUF6531"/>
</dbReference>
<dbReference type="RefSeq" id="WP_150768814.1">
    <property type="nucleotide sequence ID" value="NZ_CABVIY010000001.1"/>
</dbReference>